<dbReference type="PROSITE" id="PS50296">
    <property type="entry name" value="SUI1"/>
    <property type="match status" value="1"/>
</dbReference>
<dbReference type="Pfam" id="PF01253">
    <property type="entry name" value="SUI1"/>
    <property type="match status" value="1"/>
</dbReference>
<dbReference type="GO" id="GO:0003743">
    <property type="term" value="F:translation initiation factor activity"/>
    <property type="evidence" value="ECO:0007669"/>
    <property type="project" value="InterPro"/>
</dbReference>
<dbReference type="FunFam" id="3.30.780.10:FF:000001">
    <property type="entry name" value="Eukaryotic translation initiation factor SUI1"/>
    <property type="match status" value="1"/>
</dbReference>
<sequence>MSIQNLASQADPFDADNDDFEQTDSTKETYIHIRIQQRNGRKTLTTLQGLSKEYDYKKILKEFKKQFACNGTLIEDEDMGTVIQLQGDQRAKILKFLTEQGIQKDTIKLHGF</sequence>
<dbReference type="PANTHER" id="PTHR10388">
    <property type="entry name" value="EUKARYOTIC TRANSLATION INITIATION FACTOR SUI1"/>
    <property type="match status" value="1"/>
</dbReference>
<dbReference type="Proteomes" id="UP000054097">
    <property type="component" value="Unassembled WGS sequence"/>
</dbReference>
<keyword evidence="3" id="KW-0648">Protein biosynthesis</keyword>
<dbReference type="GO" id="GO:0003729">
    <property type="term" value="F:mRNA binding"/>
    <property type="evidence" value="ECO:0007669"/>
    <property type="project" value="UniProtKB-ARBA"/>
</dbReference>
<protein>
    <recommendedName>
        <fullName evidence="5">SUI1 domain-containing protein</fullName>
    </recommendedName>
</protein>
<dbReference type="InterPro" id="IPR036877">
    <property type="entry name" value="SUI1_dom_sf"/>
</dbReference>
<dbReference type="NCBIfam" id="TIGR01160">
    <property type="entry name" value="SUI1_MOF2"/>
    <property type="match status" value="1"/>
</dbReference>
<dbReference type="CDD" id="cd11566">
    <property type="entry name" value="eIF1_SUI1"/>
    <property type="match status" value="1"/>
</dbReference>
<evidence type="ECO:0000259" key="5">
    <source>
        <dbReference type="PROSITE" id="PS50296"/>
    </source>
</evidence>
<organism evidence="6 7">
    <name type="scientific">Serendipita vermifera MAFF 305830</name>
    <dbReference type="NCBI Taxonomy" id="933852"/>
    <lineage>
        <taxon>Eukaryota</taxon>
        <taxon>Fungi</taxon>
        <taxon>Dikarya</taxon>
        <taxon>Basidiomycota</taxon>
        <taxon>Agaricomycotina</taxon>
        <taxon>Agaricomycetes</taxon>
        <taxon>Sebacinales</taxon>
        <taxon>Serendipitaceae</taxon>
        <taxon>Serendipita</taxon>
    </lineage>
</organism>
<comment type="similarity">
    <text evidence="2">Belongs to the SUI1 family.</text>
</comment>
<name>A0A0C2X3Q1_SERVB</name>
<dbReference type="Gene3D" id="3.30.780.10">
    <property type="entry name" value="SUI1-like domain"/>
    <property type="match status" value="1"/>
</dbReference>
<proteinExistence type="inferred from homology"/>
<dbReference type="InterPro" id="IPR001950">
    <property type="entry name" value="SUI1"/>
</dbReference>
<evidence type="ECO:0000313" key="6">
    <source>
        <dbReference type="EMBL" id="KIM24002.1"/>
    </source>
</evidence>
<dbReference type="PIRSF" id="PIRSF004499">
    <property type="entry name" value="SUI1_euk"/>
    <property type="match status" value="1"/>
</dbReference>
<gene>
    <name evidence="6" type="ORF">M408DRAFT_332058</name>
</gene>
<dbReference type="AlphaFoldDB" id="A0A0C2X3Q1"/>
<dbReference type="HOGENOM" id="CLU_082805_3_2_1"/>
<dbReference type="SUPFAM" id="SSF55159">
    <property type="entry name" value="eIF1-like"/>
    <property type="match status" value="1"/>
</dbReference>
<dbReference type="OrthoDB" id="10248435at2759"/>
<evidence type="ECO:0000256" key="1">
    <source>
        <dbReference type="ARBA" id="ARBA00003130"/>
    </source>
</evidence>
<comment type="function">
    <text evidence="1">Probably involved in translation.</text>
</comment>
<feature type="region of interest" description="Disordered" evidence="4">
    <location>
        <begin position="1"/>
        <end position="25"/>
    </location>
</feature>
<accession>A0A0C2X3Q1</accession>
<evidence type="ECO:0000313" key="7">
    <source>
        <dbReference type="Proteomes" id="UP000054097"/>
    </source>
</evidence>
<keyword evidence="7" id="KW-1185">Reference proteome</keyword>
<dbReference type="InterPro" id="IPR005874">
    <property type="entry name" value="SUI1_euk"/>
</dbReference>
<evidence type="ECO:0000256" key="3">
    <source>
        <dbReference type="ARBA" id="ARBA00022917"/>
    </source>
</evidence>
<dbReference type="EMBL" id="KN824329">
    <property type="protein sequence ID" value="KIM24002.1"/>
    <property type="molecule type" value="Genomic_DNA"/>
</dbReference>
<evidence type="ECO:0000256" key="2">
    <source>
        <dbReference type="ARBA" id="ARBA00005422"/>
    </source>
</evidence>
<feature type="compositionally biased region" description="Acidic residues" evidence="4">
    <location>
        <begin position="13"/>
        <end position="22"/>
    </location>
</feature>
<reference evidence="7" key="2">
    <citation type="submission" date="2015-01" db="EMBL/GenBank/DDBJ databases">
        <title>Evolutionary Origins and Diversification of the Mycorrhizal Mutualists.</title>
        <authorList>
            <consortium name="DOE Joint Genome Institute"/>
            <consortium name="Mycorrhizal Genomics Consortium"/>
            <person name="Kohler A."/>
            <person name="Kuo A."/>
            <person name="Nagy L.G."/>
            <person name="Floudas D."/>
            <person name="Copeland A."/>
            <person name="Barry K.W."/>
            <person name="Cichocki N."/>
            <person name="Veneault-Fourrey C."/>
            <person name="LaButti K."/>
            <person name="Lindquist E.A."/>
            <person name="Lipzen A."/>
            <person name="Lundell T."/>
            <person name="Morin E."/>
            <person name="Murat C."/>
            <person name="Riley R."/>
            <person name="Ohm R."/>
            <person name="Sun H."/>
            <person name="Tunlid A."/>
            <person name="Henrissat B."/>
            <person name="Grigoriev I.V."/>
            <person name="Hibbett D.S."/>
            <person name="Martin F."/>
        </authorList>
    </citation>
    <scope>NUCLEOTIDE SEQUENCE [LARGE SCALE GENOMIC DNA]</scope>
    <source>
        <strain evidence="7">MAFF 305830</strain>
    </source>
</reference>
<feature type="domain" description="SUI1" evidence="5">
    <location>
        <begin position="31"/>
        <end position="101"/>
    </location>
</feature>
<evidence type="ECO:0000256" key="4">
    <source>
        <dbReference type="SAM" id="MobiDB-lite"/>
    </source>
</evidence>
<reference evidence="6 7" key="1">
    <citation type="submission" date="2014-04" db="EMBL/GenBank/DDBJ databases">
        <authorList>
            <consortium name="DOE Joint Genome Institute"/>
            <person name="Kuo A."/>
            <person name="Zuccaro A."/>
            <person name="Kohler A."/>
            <person name="Nagy L.G."/>
            <person name="Floudas D."/>
            <person name="Copeland A."/>
            <person name="Barry K.W."/>
            <person name="Cichocki N."/>
            <person name="Veneault-Fourrey C."/>
            <person name="LaButti K."/>
            <person name="Lindquist E.A."/>
            <person name="Lipzen A."/>
            <person name="Lundell T."/>
            <person name="Morin E."/>
            <person name="Murat C."/>
            <person name="Sun H."/>
            <person name="Tunlid A."/>
            <person name="Henrissat B."/>
            <person name="Grigoriev I.V."/>
            <person name="Hibbett D.S."/>
            <person name="Martin F."/>
            <person name="Nordberg H.P."/>
            <person name="Cantor M.N."/>
            <person name="Hua S.X."/>
        </authorList>
    </citation>
    <scope>NUCLEOTIDE SEQUENCE [LARGE SCALE GENOMIC DNA]</scope>
    <source>
        <strain evidence="6 7">MAFF 305830</strain>
    </source>
</reference>
<dbReference type="STRING" id="933852.A0A0C2X3Q1"/>